<keyword evidence="4" id="KW-1133">Transmembrane helix</keyword>
<evidence type="ECO:0000313" key="5">
    <source>
        <dbReference type="EMBL" id="MBE1877910.1"/>
    </source>
</evidence>
<dbReference type="InterPro" id="IPR017853">
    <property type="entry name" value="GH"/>
</dbReference>
<keyword evidence="2" id="KW-0378">Hydrolase</keyword>
<evidence type="ECO:0000256" key="4">
    <source>
        <dbReference type="SAM" id="Phobius"/>
    </source>
</evidence>
<comment type="similarity">
    <text evidence="1">Belongs to the glycosyl hydrolase 25 family.</text>
</comment>
<evidence type="ECO:0000256" key="1">
    <source>
        <dbReference type="ARBA" id="ARBA00010646"/>
    </source>
</evidence>
<dbReference type="SUPFAM" id="SSF51445">
    <property type="entry name" value="(Trans)glycosidases"/>
    <property type="match status" value="1"/>
</dbReference>
<proteinExistence type="inferred from homology"/>
<dbReference type="SMART" id="SM00641">
    <property type="entry name" value="Glyco_25"/>
    <property type="match status" value="1"/>
</dbReference>
<evidence type="ECO:0000313" key="6">
    <source>
        <dbReference type="Proteomes" id="UP000625527"/>
    </source>
</evidence>
<name>A0ABR9N2N5_9MICO</name>
<dbReference type="PANTHER" id="PTHR34135">
    <property type="entry name" value="LYSOZYME"/>
    <property type="match status" value="1"/>
</dbReference>
<evidence type="ECO:0000256" key="3">
    <source>
        <dbReference type="ARBA" id="ARBA00023295"/>
    </source>
</evidence>
<dbReference type="Pfam" id="PF01183">
    <property type="entry name" value="Glyco_hydro_25"/>
    <property type="match status" value="1"/>
</dbReference>
<dbReference type="PANTHER" id="PTHR34135:SF2">
    <property type="entry name" value="LYSOZYME"/>
    <property type="match status" value="1"/>
</dbReference>
<organism evidence="5 6">
    <name type="scientific">Myceligenerans pegani</name>
    <dbReference type="NCBI Taxonomy" id="2776917"/>
    <lineage>
        <taxon>Bacteria</taxon>
        <taxon>Bacillati</taxon>
        <taxon>Actinomycetota</taxon>
        <taxon>Actinomycetes</taxon>
        <taxon>Micrococcales</taxon>
        <taxon>Promicromonosporaceae</taxon>
        <taxon>Myceligenerans</taxon>
    </lineage>
</organism>
<keyword evidence="6" id="KW-1185">Reference proteome</keyword>
<reference evidence="5 6" key="1">
    <citation type="submission" date="2020-10" db="EMBL/GenBank/DDBJ databases">
        <title>Myceligenerans pegani sp. nov., an endophytic actinomycete isolated from Peganum harmala L. in Xinjiang, China.</title>
        <authorList>
            <person name="Xin L."/>
        </authorList>
    </citation>
    <scope>NUCLEOTIDE SEQUENCE [LARGE SCALE GENOMIC DNA]</scope>
    <source>
        <strain evidence="5 6">TRM65318</strain>
    </source>
</reference>
<feature type="transmembrane region" description="Helical" evidence="4">
    <location>
        <begin position="16"/>
        <end position="41"/>
    </location>
</feature>
<dbReference type="InterPro" id="IPR018077">
    <property type="entry name" value="Glyco_hydro_fam25_subgr"/>
</dbReference>
<dbReference type="PROSITE" id="PS51904">
    <property type="entry name" value="GLYCOSYL_HYDROL_F25_2"/>
    <property type="match status" value="1"/>
</dbReference>
<comment type="caution">
    <text evidence="5">The sequence shown here is derived from an EMBL/GenBank/DDBJ whole genome shotgun (WGS) entry which is preliminary data.</text>
</comment>
<sequence>MPEEPERSPSHTGRRWIASVLIAALASGVVLAVLVAAGVLWPNRVFAAGYDVRGIDVSHHNGTIDWELVAAQDIDFAYVKATEGSGYVDERFAENWDGARAAGLMVGAYHFMSFESSGQEQAANLVDTVPPEADALTPVVDLEPYGEYLGDLPPADRVHEILDPLLTEIEEHYGRPATLYTTAEAYDAYLAGRYPRNPVWIRGVVLPPRLSDGRDWTIWQYSHRDRLDGVGTDPGAEPFVDMNVVDGTLADLGGRPVG</sequence>
<keyword evidence="4" id="KW-0472">Membrane</keyword>
<dbReference type="Gene3D" id="3.20.20.80">
    <property type="entry name" value="Glycosidases"/>
    <property type="match status" value="1"/>
</dbReference>
<protein>
    <submittedName>
        <fullName evidence="5">Lysozyme</fullName>
    </submittedName>
</protein>
<keyword evidence="3" id="KW-0326">Glycosidase</keyword>
<dbReference type="Proteomes" id="UP000625527">
    <property type="component" value="Unassembled WGS sequence"/>
</dbReference>
<dbReference type="InterPro" id="IPR002053">
    <property type="entry name" value="Glyco_hydro_25"/>
</dbReference>
<accession>A0ABR9N2N5</accession>
<keyword evidence="4" id="KW-0812">Transmembrane</keyword>
<dbReference type="EMBL" id="JADAQT010000106">
    <property type="protein sequence ID" value="MBE1877910.1"/>
    <property type="molecule type" value="Genomic_DNA"/>
</dbReference>
<gene>
    <name evidence="5" type="ORF">IHE71_19660</name>
</gene>
<evidence type="ECO:0000256" key="2">
    <source>
        <dbReference type="ARBA" id="ARBA00022801"/>
    </source>
</evidence>